<dbReference type="SUPFAM" id="SSF52540">
    <property type="entry name" value="P-loop containing nucleoside triphosphate hydrolases"/>
    <property type="match status" value="1"/>
</dbReference>
<dbReference type="PANTHER" id="PTHR43566:SF2">
    <property type="entry name" value="DUF4143 DOMAIN-CONTAINING PROTEIN"/>
    <property type="match status" value="1"/>
</dbReference>
<evidence type="ECO:0000313" key="3">
    <source>
        <dbReference type="EMBL" id="QSV46613.1"/>
    </source>
</evidence>
<keyword evidence="3" id="KW-0547">Nucleotide-binding</keyword>
<sequence>MISRSETTAAINTALGRSRVVALLGPRQCGKTTLARQFVPSDSPNYIDLEDPLSLARLDEPMTALRDLTGLVVIDEVQRRPELFPVLRVLADRDPLPARFLILGSASPALLRQSSESLAGRVETVTIGGLALRDVGTETMDSHWLRGGFPLSFLAGSDADSFGWRKNFIQTFLERDLPQLGIGTPAATLLRFWTMLAHYHGQVWNAAEPARSLGVNESTTRRYLDLLEGVFMVRQLQPWYENLKKRQVKSPKIYFRDSGLLHQLLGIRTPAELLTHPKCGASWEGYVIEELLAQAKHDEAYFWGTHSGAELDLLLISHGSRIGVEIKRMDAPRLTPSMRIAMEDLKLERLTVVYPGTKRYPLAEGVEVMPFREMCAGSHSIVLGESR</sequence>
<dbReference type="Pfam" id="PF13173">
    <property type="entry name" value="AAA_14"/>
    <property type="match status" value="1"/>
</dbReference>
<keyword evidence="3" id="KW-0067">ATP-binding</keyword>
<dbReference type="PANTHER" id="PTHR43566">
    <property type="entry name" value="CONSERVED PROTEIN"/>
    <property type="match status" value="1"/>
</dbReference>
<dbReference type="EMBL" id="CP071382">
    <property type="protein sequence ID" value="QSV46613.1"/>
    <property type="molecule type" value="Genomic_DNA"/>
</dbReference>
<name>A0ABX7Q6C2_9BACT</name>
<dbReference type="Pfam" id="PF13635">
    <property type="entry name" value="DUF4143"/>
    <property type="match status" value="1"/>
</dbReference>
<feature type="domain" description="DUF4143" evidence="2">
    <location>
        <begin position="174"/>
        <end position="328"/>
    </location>
</feature>
<reference evidence="3 4" key="1">
    <citation type="submission" date="2021-03" db="EMBL/GenBank/DDBJ databases">
        <title>Geobacter metallireducens gen. nov. sp. nov., a microorganism capable of coupling the complete oxidation of organic compounds to the reduction of iron and other metals.</title>
        <authorList>
            <person name="Li Y."/>
        </authorList>
    </citation>
    <scope>NUCLEOTIDE SEQUENCE [LARGE SCALE GENOMIC DNA]</scope>
    <source>
        <strain evidence="3 4">Jerry-YX</strain>
    </source>
</reference>
<dbReference type="Proteomes" id="UP000663651">
    <property type="component" value="Chromosome"/>
</dbReference>
<feature type="domain" description="AAA" evidence="1">
    <location>
        <begin position="18"/>
        <end position="134"/>
    </location>
</feature>
<proteinExistence type="predicted"/>
<gene>
    <name evidence="3" type="ORF">JZM60_04865</name>
</gene>
<dbReference type="InterPro" id="IPR025420">
    <property type="entry name" value="DUF4143"/>
</dbReference>
<organism evidence="3 4">
    <name type="scientific">Geobacter benzoatilyticus</name>
    <dbReference type="NCBI Taxonomy" id="2815309"/>
    <lineage>
        <taxon>Bacteria</taxon>
        <taxon>Pseudomonadati</taxon>
        <taxon>Thermodesulfobacteriota</taxon>
        <taxon>Desulfuromonadia</taxon>
        <taxon>Geobacterales</taxon>
        <taxon>Geobacteraceae</taxon>
        <taxon>Geobacter</taxon>
    </lineage>
</organism>
<evidence type="ECO:0000313" key="4">
    <source>
        <dbReference type="Proteomes" id="UP000663651"/>
    </source>
</evidence>
<dbReference type="InterPro" id="IPR041682">
    <property type="entry name" value="AAA_14"/>
</dbReference>
<dbReference type="InterPro" id="IPR027417">
    <property type="entry name" value="P-loop_NTPase"/>
</dbReference>
<accession>A0ABX7Q6C2</accession>
<dbReference type="RefSeq" id="WP_207164392.1">
    <property type="nucleotide sequence ID" value="NZ_CP071382.1"/>
</dbReference>
<protein>
    <submittedName>
        <fullName evidence="3">ATP-binding protein</fullName>
    </submittedName>
</protein>
<evidence type="ECO:0000259" key="1">
    <source>
        <dbReference type="Pfam" id="PF13173"/>
    </source>
</evidence>
<dbReference type="GO" id="GO:0005524">
    <property type="term" value="F:ATP binding"/>
    <property type="evidence" value="ECO:0007669"/>
    <property type="project" value="UniProtKB-KW"/>
</dbReference>
<evidence type="ECO:0000259" key="2">
    <source>
        <dbReference type="Pfam" id="PF13635"/>
    </source>
</evidence>
<keyword evidence="4" id="KW-1185">Reference proteome</keyword>
<dbReference type="Gene3D" id="3.40.50.300">
    <property type="entry name" value="P-loop containing nucleotide triphosphate hydrolases"/>
    <property type="match status" value="1"/>
</dbReference>